<proteinExistence type="predicted"/>
<accession>A0A6L2LZ26</accession>
<sequence>MSSEGLSHKPFVPPDVSVSTRSHSDFSPLEDNHGKRPNSCVAHVDEVLNKVLDRIAFDKSISKQMVFKKGVCDSGKVYGSKSNIPSYYSIDGNDGSFISKLCAPSVIVVKDCNRVREDKESEHGKDESIRKSNKDGLDGMNVDSDFVFRDLKRNKGIRNRPHVTLTKNGVKSNRSLNIESFAKKMKKEVEDRELQMKFEPQYVFVQENVEPSIIPIWVCIYGISLEVCNGTGICKIMSGVGKPMLMEKLTREMCLKKDDKLDFGRVLVEVRARTEKDVVDKVLKESLKVDKDSYVKVGGDNNDNDCFVEVRKKNKYVSVKSGLKYNGKEKGNGVGSSRANFVPDLKKFVKPHDDREIDDEYKNVVWPKLKYEVEDVMKSDLYPSKSIMSNWSLASFDLFYNNYSKYVIEPYLEDDDVESDDEADSIGSPSSTTVDQDAPSLSKSHTTAETQSSIIPQDVEEDNLDIEVAHMGNDPLFGVPIPKVTFAQSSSTISPHQIMQPDHQIPQHNNK</sequence>
<organism evidence="2">
    <name type="scientific">Tanacetum cinerariifolium</name>
    <name type="common">Dalmatian daisy</name>
    <name type="synonym">Chrysanthemum cinerariifolium</name>
    <dbReference type="NCBI Taxonomy" id="118510"/>
    <lineage>
        <taxon>Eukaryota</taxon>
        <taxon>Viridiplantae</taxon>
        <taxon>Streptophyta</taxon>
        <taxon>Embryophyta</taxon>
        <taxon>Tracheophyta</taxon>
        <taxon>Spermatophyta</taxon>
        <taxon>Magnoliopsida</taxon>
        <taxon>eudicotyledons</taxon>
        <taxon>Gunneridae</taxon>
        <taxon>Pentapetalae</taxon>
        <taxon>asterids</taxon>
        <taxon>campanulids</taxon>
        <taxon>Asterales</taxon>
        <taxon>Asteraceae</taxon>
        <taxon>Asteroideae</taxon>
        <taxon>Anthemideae</taxon>
        <taxon>Anthemidinae</taxon>
        <taxon>Tanacetum</taxon>
    </lineage>
</organism>
<dbReference type="AlphaFoldDB" id="A0A6L2LZ26"/>
<feature type="region of interest" description="Disordered" evidence="1">
    <location>
        <begin position="1"/>
        <end position="37"/>
    </location>
</feature>
<reference evidence="2" key="1">
    <citation type="journal article" date="2019" name="Sci. Rep.">
        <title>Draft genome of Tanacetum cinerariifolium, the natural source of mosquito coil.</title>
        <authorList>
            <person name="Yamashiro T."/>
            <person name="Shiraishi A."/>
            <person name="Satake H."/>
            <person name="Nakayama K."/>
        </authorList>
    </citation>
    <scope>NUCLEOTIDE SEQUENCE</scope>
</reference>
<evidence type="ECO:0000256" key="1">
    <source>
        <dbReference type="SAM" id="MobiDB-lite"/>
    </source>
</evidence>
<evidence type="ECO:0008006" key="3">
    <source>
        <dbReference type="Google" id="ProtNLM"/>
    </source>
</evidence>
<feature type="region of interest" description="Disordered" evidence="1">
    <location>
        <begin position="416"/>
        <end position="458"/>
    </location>
</feature>
<comment type="caution">
    <text evidence="2">The sequence shown here is derived from an EMBL/GenBank/DDBJ whole genome shotgun (WGS) entry which is preliminary data.</text>
</comment>
<protein>
    <recommendedName>
        <fullName evidence="3">DUF4283 domain-containing protein</fullName>
    </recommendedName>
</protein>
<name>A0A6L2LZ26_TANCI</name>
<evidence type="ECO:0000313" key="2">
    <source>
        <dbReference type="EMBL" id="GEU66409.1"/>
    </source>
</evidence>
<dbReference type="EMBL" id="BKCJ010005377">
    <property type="protein sequence ID" value="GEU66409.1"/>
    <property type="molecule type" value="Genomic_DNA"/>
</dbReference>
<feature type="region of interest" description="Disordered" evidence="1">
    <location>
        <begin position="490"/>
        <end position="511"/>
    </location>
</feature>
<gene>
    <name evidence="2" type="ORF">Tci_038387</name>
</gene>
<feature type="compositionally biased region" description="Polar residues" evidence="1">
    <location>
        <begin position="427"/>
        <end position="455"/>
    </location>
</feature>